<gene>
    <name evidence="3" type="ORF">ACFL27_23905</name>
</gene>
<keyword evidence="1" id="KW-0732">Signal</keyword>
<reference evidence="3 4" key="1">
    <citation type="submission" date="2024-09" db="EMBL/GenBank/DDBJ databases">
        <title>Laminarin stimulates single cell rates of sulfate reduction while oxygen inhibits transcriptomic activity in coastal marine sediment.</title>
        <authorList>
            <person name="Lindsay M."/>
            <person name="Orcutt B."/>
            <person name="Emerson D."/>
            <person name="Stepanauskas R."/>
            <person name="D'Angelo T."/>
        </authorList>
    </citation>
    <scope>NUCLEOTIDE SEQUENCE [LARGE SCALE GENOMIC DNA]</scope>
    <source>
        <strain evidence="3">SAG AM-311-K15</strain>
    </source>
</reference>
<dbReference type="SUPFAM" id="SSF56601">
    <property type="entry name" value="beta-lactamase/transpeptidase-like"/>
    <property type="match status" value="1"/>
</dbReference>
<protein>
    <submittedName>
        <fullName evidence="3">Serine hydrolase domain-containing protein</fullName>
        <ecNumber evidence="3">3.-.-.-</ecNumber>
    </submittedName>
</protein>
<feature type="domain" description="Beta-lactamase-related" evidence="2">
    <location>
        <begin position="36"/>
        <end position="353"/>
    </location>
</feature>
<dbReference type="GO" id="GO:0016787">
    <property type="term" value="F:hydrolase activity"/>
    <property type="evidence" value="ECO:0007669"/>
    <property type="project" value="UniProtKB-KW"/>
</dbReference>
<keyword evidence="3" id="KW-0378">Hydrolase</keyword>
<accession>A0ABV6Z480</accession>
<feature type="chain" id="PRO_5047538578" evidence="1">
    <location>
        <begin position="21"/>
        <end position="370"/>
    </location>
</feature>
<feature type="signal peptide" evidence="1">
    <location>
        <begin position="1"/>
        <end position="20"/>
    </location>
</feature>
<dbReference type="PANTHER" id="PTHR46825:SF7">
    <property type="entry name" value="D-ALANYL-D-ALANINE CARBOXYPEPTIDASE"/>
    <property type="match status" value="1"/>
</dbReference>
<evidence type="ECO:0000259" key="2">
    <source>
        <dbReference type="Pfam" id="PF00144"/>
    </source>
</evidence>
<dbReference type="Proteomes" id="UP001594351">
    <property type="component" value="Unassembled WGS sequence"/>
</dbReference>
<evidence type="ECO:0000313" key="3">
    <source>
        <dbReference type="EMBL" id="MFC1853255.1"/>
    </source>
</evidence>
<evidence type="ECO:0000256" key="1">
    <source>
        <dbReference type="SAM" id="SignalP"/>
    </source>
</evidence>
<organism evidence="3 4">
    <name type="scientific">candidate division CSSED10-310 bacterium</name>
    <dbReference type="NCBI Taxonomy" id="2855610"/>
    <lineage>
        <taxon>Bacteria</taxon>
        <taxon>Bacteria division CSSED10-310</taxon>
    </lineage>
</organism>
<dbReference type="Gene3D" id="3.40.710.10">
    <property type="entry name" value="DD-peptidase/beta-lactamase superfamily"/>
    <property type="match status" value="1"/>
</dbReference>
<name>A0ABV6Z480_UNCC1</name>
<dbReference type="InterPro" id="IPR050491">
    <property type="entry name" value="AmpC-like"/>
</dbReference>
<dbReference type="PANTHER" id="PTHR46825">
    <property type="entry name" value="D-ALANYL-D-ALANINE-CARBOXYPEPTIDASE/ENDOPEPTIDASE AMPH"/>
    <property type="match status" value="1"/>
</dbReference>
<keyword evidence="4" id="KW-1185">Reference proteome</keyword>
<dbReference type="Pfam" id="PF00144">
    <property type="entry name" value="Beta-lactamase"/>
    <property type="match status" value="1"/>
</dbReference>
<dbReference type="EMBL" id="JBHPBY010000457">
    <property type="protein sequence ID" value="MFC1853255.1"/>
    <property type="molecule type" value="Genomic_DNA"/>
</dbReference>
<comment type="caution">
    <text evidence="3">The sequence shown here is derived from an EMBL/GenBank/DDBJ whole genome shotgun (WGS) entry which is preliminary data.</text>
</comment>
<sequence>MRKILFAILCPLLLSSFIFCTCSSESTDPTLAEEMQKTLDNALNEYDLMGLSAAIIMPDQPNWSGVSGYSYDTTPITSDMLFYMESITKSYVAALVLHLSAEGLLTLEDSLDMWLPEYRYIDGCITIRQLLNHSSGVFDFSEHPTIWDEIMADLHRSWSPEEVITNFVLEPYFEPGTGWYYSNTNYFLLGMVIVEVTGSELSAELRQRFFNPLGLNNTFLAGEDDITGELAHGWYDLDMDGDLDDFSIIPRTAIDSLAWAAGGLVSTAEDNALWASYLFGGDILEQEQLDQMLDFIAFNSETRTGYGLGTCRFNYCNQTLWGHTGGGIDFSAILFYLPDEEVSFTVMCNQVDEGVISAGTDLLQTYLNFK</sequence>
<evidence type="ECO:0000313" key="4">
    <source>
        <dbReference type="Proteomes" id="UP001594351"/>
    </source>
</evidence>
<proteinExistence type="predicted"/>
<dbReference type="InterPro" id="IPR012338">
    <property type="entry name" value="Beta-lactam/transpept-like"/>
</dbReference>
<dbReference type="EC" id="3.-.-.-" evidence="3"/>
<dbReference type="InterPro" id="IPR001466">
    <property type="entry name" value="Beta-lactam-related"/>
</dbReference>